<feature type="region of interest" description="Disordered" evidence="1">
    <location>
        <begin position="105"/>
        <end position="124"/>
    </location>
</feature>
<dbReference type="EMBL" id="GILB01006710">
    <property type="protein sequence ID" value="NUU87043.1"/>
    <property type="molecule type" value="Transcribed_RNA"/>
</dbReference>
<evidence type="ECO:0000256" key="1">
    <source>
        <dbReference type="SAM" id="MobiDB-lite"/>
    </source>
</evidence>
<sequence length="136" mass="15352">MGNENNDPIVVQSSIALLQERFRQLQRVKAMREEKELSKVLVESPRRLSPSMQYEPATSRLFFHPELILQPRPPPHICLSLRPNPQSKLAGGFWCELDTPALMSSSPTKTLSSHGLLDKFDDSATDDDDIDTSLHL</sequence>
<proteinExistence type="predicted"/>
<protein>
    <submittedName>
        <fullName evidence="2">Uncharacterized protein</fullName>
    </submittedName>
</protein>
<reference evidence="2" key="1">
    <citation type="submission" date="2020-03" db="EMBL/GenBank/DDBJ databases">
        <authorList>
            <person name="Zhang R."/>
        </authorList>
    </citation>
    <scope>NUCLEOTIDE SEQUENCE</scope>
</reference>
<evidence type="ECO:0000313" key="2">
    <source>
        <dbReference type="EMBL" id="NUU87043.1"/>
    </source>
</evidence>
<organism evidence="2">
    <name type="scientific">Populus davidiana</name>
    <dbReference type="NCBI Taxonomy" id="266767"/>
    <lineage>
        <taxon>Eukaryota</taxon>
        <taxon>Viridiplantae</taxon>
        <taxon>Streptophyta</taxon>
        <taxon>Embryophyta</taxon>
        <taxon>Tracheophyta</taxon>
        <taxon>Spermatophyta</taxon>
        <taxon>Magnoliopsida</taxon>
        <taxon>eudicotyledons</taxon>
        <taxon>Gunneridae</taxon>
        <taxon>Pentapetalae</taxon>
        <taxon>rosids</taxon>
        <taxon>fabids</taxon>
        <taxon>Malpighiales</taxon>
        <taxon>Salicaceae</taxon>
        <taxon>Saliceae</taxon>
        <taxon>Populus</taxon>
    </lineage>
</organism>
<dbReference type="AlphaFoldDB" id="A0A6M2EP04"/>
<name>A0A6M2EP04_9ROSI</name>
<dbReference type="PANTHER" id="PTHR34570">
    <property type="entry name" value="OS03G0593100 PROTEIN"/>
    <property type="match status" value="1"/>
</dbReference>
<accession>A0A6M2EP04</accession>
<dbReference type="PANTHER" id="PTHR34570:SF7">
    <property type="entry name" value="GENOME ASSEMBLY, CHROMOSOME: A08"/>
    <property type="match status" value="1"/>
</dbReference>